<dbReference type="OrthoDB" id="8194670at2759"/>
<accession>A0A8K0C651</accession>
<dbReference type="Proteomes" id="UP000801492">
    <property type="component" value="Unassembled WGS sequence"/>
</dbReference>
<protein>
    <submittedName>
        <fullName evidence="8">Uncharacterized protein</fullName>
    </submittedName>
</protein>
<evidence type="ECO:0000256" key="6">
    <source>
        <dbReference type="ARBA" id="ARBA00056866"/>
    </source>
</evidence>
<keyword evidence="3" id="KW-0964">Secreted</keyword>
<comment type="function">
    <text evidence="6">May be a carrier protein for lipids.</text>
</comment>
<evidence type="ECO:0000256" key="4">
    <source>
        <dbReference type="ARBA" id="ARBA00022729"/>
    </source>
</evidence>
<dbReference type="PANTHER" id="PTHR11857">
    <property type="entry name" value="ODORANT BINDING PROTEIN-RELATED"/>
    <property type="match status" value="1"/>
</dbReference>
<evidence type="ECO:0000256" key="3">
    <source>
        <dbReference type="ARBA" id="ARBA00022525"/>
    </source>
</evidence>
<sequence>MKGIIALVVVTFFAATQALSDEAKAKLREHYEHCTGETKVDKELINKARKGEFSNDDKLQQYYFCMFNRIGILDADGKPQPDVLKDKIAAAGDIKTEDAEKVIAACKDKKGADKYETARLIYECYYTVSPQHISFA</sequence>
<evidence type="ECO:0000256" key="7">
    <source>
        <dbReference type="SAM" id="SignalP"/>
    </source>
</evidence>
<name>A0A8K0C651_IGNLU</name>
<keyword evidence="9" id="KW-1185">Reference proteome</keyword>
<dbReference type="SUPFAM" id="SSF47565">
    <property type="entry name" value="Insect pheromone/odorant-binding proteins"/>
    <property type="match status" value="1"/>
</dbReference>
<dbReference type="SMART" id="SM00708">
    <property type="entry name" value="PhBP"/>
    <property type="match status" value="1"/>
</dbReference>
<feature type="chain" id="PRO_5035449752" evidence="7">
    <location>
        <begin position="19"/>
        <end position="136"/>
    </location>
</feature>
<dbReference type="GO" id="GO:0007608">
    <property type="term" value="P:sensory perception of smell"/>
    <property type="evidence" value="ECO:0007669"/>
    <property type="project" value="TreeGrafter"/>
</dbReference>
<dbReference type="GO" id="GO:0005615">
    <property type="term" value="C:extracellular space"/>
    <property type="evidence" value="ECO:0007669"/>
    <property type="project" value="TreeGrafter"/>
</dbReference>
<dbReference type="InterPro" id="IPR036728">
    <property type="entry name" value="PBP_GOBP_sf"/>
</dbReference>
<gene>
    <name evidence="8" type="ORF">ILUMI_25028</name>
</gene>
<reference evidence="8" key="1">
    <citation type="submission" date="2019-08" db="EMBL/GenBank/DDBJ databases">
        <title>The genome of the North American firefly Photinus pyralis.</title>
        <authorList>
            <consortium name="Photinus pyralis genome working group"/>
            <person name="Fallon T.R."/>
            <person name="Sander Lower S.E."/>
            <person name="Weng J.-K."/>
        </authorList>
    </citation>
    <scope>NUCLEOTIDE SEQUENCE</scope>
    <source>
        <strain evidence="8">TRF0915ILg1</strain>
        <tissue evidence="8">Whole body</tissue>
    </source>
</reference>
<dbReference type="Gene3D" id="1.10.238.20">
    <property type="entry name" value="Pheromone/general odorant binding protein domain"/>
    <property type="match status" value="1"/>
</dbReference>
<dbReference type="GO" id="GO:0005549">
    <property type="term" value="F:odorant binding"/>
    <property type="evidence" value="ECO:0007669"/>
    <property type="project" value="InterPro"/>
</dbReference>
<comment type="subcellular location">
    <subcellularLocation>
        <location evidence="1">Secreted</location>
    </subcellularLocation>
</comment>
<evidence type="ECO:0000256" key="2">
    <source>
        <dbReference type="ARBA" id="ARBA00008098"/>
    </source>
</evidence>
<evidence type="ECO:0000256" key="1">
    <source>
        <dbReference type="ARBA" id="ARBA00004613"/>
    </source>
</evidence>
<proteinExistence type="inferred from homology"/>
<dbReference type="CDD" id="cd23992">
    <property type="entry name" value="PBP_GOBP"/>
    <property type="match status" value="1"/>
</dbReference>
<dbReference type="EMBL" id="VTPC01090851">
    <property type="protein sequence ID" value="KAF2881154.1"/>
    <property type="molecule type" value="Genomic_DNA"/>
</dbReference>
<dbReference type="FunFam" id="1.10.238.20:FF:000001">
    <property type="entry name" value="General odorant-binding protein lush"/>
    <property type="match status" value="1"/>
</dbReference>
<dbReference type="AlphaFoldDB" id="A0A8K0C651"/>
<evidence type="ECO:0000313" key="8">
    <source>
        <dbReference type="EMBL" id="KAF2881154.1"/>
    </source>
</evidence>
<evidence type="ECO:0000256" key="5">
    <source>
        <dbReference type="ARBA" id="ARBA00023180"/>
    </source>
</evidence>
<feature type="signal peptide" evidence="7">
    <location>
        <begin position="1"/>
        <end position="18"/>
    </location>
</feature>
<organism evidence="8 9">
    <name type="scientific">Ignelater luminosus</name>
    <name type="common">Cucubano</name>
    <name type="synonym">Pyrophorus luminosus</name>
    <dbReference type="NCBI Taxonomy" id="2038154"/>
    <lineage>
        <taxon>Eukaryota</taxon>
        <taxon>Metazoa</taxon>
        <taxon>Ecdysozoa</taxon>
        <taxon>Arthropoda</taxon>
        <taxon>Hexapoda</taxon>
        <taxon>Insecta</taxon>
        <taxon>Pterygota</taxon>
        <taxon>Neoptera</taxon>
        <taxon>Endopterygota</taxon>
        <taxon>Coleoptera</taxon>
        <taxon>Polyphaga</taxon>
        <taxon>Elateriformia</taxon>
        <taxon>Elateroidea</taxon>
        <taxon>Elateridae</taxon>
        <taxon>Agrypninae</taxon>
        <taxon>Pyrophorini</taxon>
        <taxon>Ignelater</taxon>
    </lineage>
</organism>
<evidence type="ECO:0000313" key="9">
    <source>
        <dbReference type="Proteomes" id="UP000801492"/>
    </source>
</evidence>
<comment type="caution">
    <text evidence="8">The sequence shown here is derived from an EMBL/GenBank/DDBJ whole genome shotgun (WGS) entry which is preliminary data.</text>
</comment>
<dbReference type="Pfam" id="PF01395">
    <property type="entry name" value="PBP_GOBP"/>
    <property type="match status" value="1"/>
</dbReference>
<keyword evidence="4 7" id="KW-0732">Signal</keyword>
<comment type="similarity">
    <text evidence="2">Belongs to the PBP/GOBP family.</text>
</comment>
<dbReference type="InterPro" id="IPR006170">
    <property type="entry name" value="PBP/GOBP"/>
</dbReference>
<dbReference type="PANTHER" id="PTHR11857:SF43">
    <property type="entry name" value="GEO07291P1-RELATED"/>
    <property type="match status" value="1"/>
</dbReference>
<keyword evidence="5" id="KW-0325">Glycoprotein</keyword>